<comment type="catalytic activity">
    <reaction evidence="1">
        <text>Hydrolysis of (1-&gt;3)-beta-D-glucosidic linkages in (1-&gt;3)-beta-D-glucans.</text>
        <dbReference type="EC" id="3.2.1.39"/>
    </reaction>
</comment>
<evidence type="ECO:0000256" key="1">
    <source>
        <dbReference type="ARBA" id="ARBA00000382"/>
    </source>
</evidence>
<evidence type="ECO:0000256" key="9">
    <source>
        <dbReference type="RuleBase" id="RU004335"/>
    </source>
</evidence>
<dbReference type="GO" id="GO:0042973">
    <property type="term" value="F:glucan endo-1,3-beta-D-glucosidase activity"/>
    <property type="evidence" value="ECO:0007669"/>
    <property type="project" value="UniProtKB-EC"/>
</dbReference>
<dbReference type="InterPro" id="IPR012946">
    <property type="entry name" value="X8"/>
</dbReference>
<evidence type="ECO:0000313" key="15">
    <source>
        <dbReference type="Proteomes" id="UP000006727"/>
    </source>
</evidence>
<keyword evidence="4" id="KW-0732">Signal</keyword>
<comment type="similarity">
    <text evidence="2 9">Belongs to the glycosyl hydrolase 17 family.</text>
</comment>
<organism evidence="13">
    <name type="scientific">Physcomitrium patens</name>
    <name type="common">Spreading-leaved earth moss</name>
    <name type="synonym">Physcomitrella patens</name>
    <dbReference type="NCBI Taxonomy" id="3218"/>
    <lineage>
        <taxon>Eukaryota</taxon>
        <taxon>Viridiplantae</taxon>
        <taxon>Streptophyta</taxon>
        <taxon>Embryophyta</taxon>
        <taxon>Bryophyta</taxon>
        <taxon>Bryophytina</taxon>
        <taxon>Bryopsida</taxon>
        <taxon>Funariidae</taxon>
        <taxon>Funariales</taxon>
        <taxon>Funariaceae</taxon>
        <taxon>Physcomitrium</taxon>
    </lineage>
</organism>
<gene>
    <name evidence="14" type="primary">LOC112288967</name>
    <name evidence="13" type="ORF">PHYPA_014620</name>
</gene>
<dbReference type="Pfam" id="PF07983">
    <property type="entry name" value="X8"/>
    <property type="match status" value="1"/>
</dbReference>
<dbReference type="GeneID" id="112288967"/>
<dbReference type="EC" id="3.2.1.39" evidence="3"/>
<keyword evidence="11" id="KW-0812">Transmembrane</keyword>
<keyword evidence="11" id="KW-0472">Membrane</keyword>
<dbReference type="RefSeq" id="XP_024389539.1">
    <property type="nucleotide sequence ID" value="XM_024533771.2"/>
</dbReference>
<proteinExistence type="inferred from homology"/>
<keyword evidence="8 10" id="KW-0326">Glycosidase</keyword>
<dbReference type="PANTHER" id="PTHR32227">
    <property type="entry name" value="GLUCAN ENDO-1,3-BETA-GLUCOSIDASE BG1-RELATED-RELATED"/>
    <property type="match status" value="1"/>
</dbReference>
<evidence type="ECO:0000313" key="14">
    <source>
        <dbReference type="EnsemblPlants" id="Pp3c11_5330V3.1"/>
    </source>
</evidence>
<evidence type="ECO:0000256" key="7">
    <source>
        <dbReference type="ARBA" id="ARBA00023157"/>
    </source>
</evidence>
<dbReference type="InterPro" id="IPR044965">
    <property type="entry name" value="Glyco_hydro_17_plant"/>
</dbReference>
<dbReference type="Pfam" id="PF00332">
    <property type="entry name" value="Glyco_hydro_17"/>
    <property type="match status" value="1"/>
</dbReference>
<dbReference type="InterPro" id="IPR000490">
    <property type="entry name" value="Glyco_hydro_17"/>
</dbReference>
<accession>A0A2K1JTK1</accession>
<dbReference type="FunFam" id="1.20.58.1040:FF:000013">
    <property type="entry name" value="Predicted protein"/>
    <property type="match status" value="1"/>
</dbReference>
<dbReference type="OrthoDB" id="941679at2759"/>
<dbReference type="RefSeq" id="XP_024389540.1">
    <property type="nucleotide sequence ID" value="XM_024533772.2"/>
</dbReference>
<dbReference type="Gramene" id="Pp3c11_5330V3.1">
    <property type="protein sequence ID" value="Pp3c11_5330V3.1"/>
    <property type="gene ID" value="Pp3c11_5330"/>
</dbReference>
<dbReference type="Gene3D" id="1.20.58.1040">
    <property type="match status" value="1"/>
</dbReference>
<evidence type="ECO:0000313" key="13">
    <source>
        <dbReference type="EMBL" id="PNR44850.1"/>
    </source>
</evidence>
<evidence type="ECO:0000256" key="10">
    <source>
        <dbReference type="RuleBase" id="RU004336"/>
    </source>
</evidence>
<dbReference type="PaxDb" id="3218-PP1S389_50V6.1"/>
<dbReference type="GO" id="GO:0005975">
    <property type="term" value="P:carbohydrate metabolic process"/>
    <property type="evidence" value="ECO:0007669"/>
    <property type="project" value="InterPro"/>
</dbReference>
<reference evidence="14" key="3">
    <citation type="submission" date="2020-12" db="UniProtKB">
        <authorList>
            <consortium name="EnsemblPlants"/>
        </authorList>
    </citation>
    <scope>IDENTIFICATION</scope>
</reference>
<reference evidence="13 15" key="2">
    <citation type="journal article" date="2018" name="Plant J.">
        <title>The Physcomitrella patens chromosome-scale assembly reveals moss genome structure and evolution.</title>
        <authorList>
            <person name="Lang D."/>
            <person name="Ullrich K.K."/>
            <person name="Murat F."/>
            <person name="Fuchs J."/>
            <person name="Jenkins J."/>
            <person name="Haas F.B."/>
            <person name="Piednoel M."/>
            <person name="Gundlach H."/>
            <person name="Van Bel M."/>
            <person name="Meyberg R."/>
            <person name="Vives C."/>
            <person name="Morata J."/>
            <person name="Symeonidi A."/>
            <person name="Hiss M."/>
            <person name="Muchero W."/>
            <person name="Kamisugi Y."/>
            <person name="Saleh O."/>
            <person name="Blanc G."/>
            <person name="Decker E.L."/>
            <person name="van Gessel N."/>
            <person name="Grimwood J."/>
            <person name="Hayes R.D."/>
            <person name="Graham S.W."/>
            <person name="Gunter L.E."/>
            <person name="McDaniel S.F."/>
            <person name="Hoernstein S.N.W."/>
            <person name="Larsson A."/>
            <person name="Li F.W."/>
            <person name="Perroud P.F."/>
            <person name="Phillips J."/>
            <person name="Ranjan P."/>
            <person name="Rokshar D.S."/>
            <person name="Rothfels C.J."/>
            <person name="Schneider L."/>
            <person name="Shu S."/>
            <person name="Stevenson D.W."/>
            <person name="Thummler F."/>
            <person name="Tillich M."/>
            <person name="Villarreal Aguilar J.C."/>
            <person name="Widiez T."/>
            <person name="Wong G.K."/>
            <person name="Wymore A."/>
            <person name="Zhang Y."/>
            <person name="Zimmer A.D."/>
            <person name="Quatrano R.S."/>
            <person name="Mayer K.F.X."/>
            <person name="Goodstein D."/>
            <person name="Casacuberta J.M."/>
            <person name="Vandepoele K."/>
            <person name="Reski R."/>
            <person name="Cuming A.C."/>
            <person name="Tuskan G.A."/>
            <person name="Maumus F."/>
            <person name="Salse J."/>
            <person name="Schmutz J."/>
            <person name="Rensing S.A."/>
        </authorList>
    </citation>
    <scope>NUCLEOTIDE SEQUENCE [LARGE SCALE GENOMIC DNA]</scope>
    <source>
        <strain evidence="14 15">cv. Gransden 2004</strain>
    </source>
</reference>
<keyword evidence="5 10" id="KW-0378">Hydrolase</keyword>
<dbReference type="EnsemblPlants" id="Pp3c11_5330V3.4">
    <property type="protein sequence ID" value="Pp3c11_5330V3.4"/>
    <property type="gene ID" value="Pp3c11_5330"/>
</dbReference>
<sequence length="522" mass="56346">MHKRPCRCTKRLDQQFFTQFTLFVLCISKTSSMVAPGKLGHCCSWLLVFSLICFVPSAAAYVGLNYGRNGDNLPSPSQAVSLLRNLGMSQVRIYDSDPTVLAAFQGSNIQLVIGLLNSELDDIGASYASASAWVASKILPYVNSTNIFAIGVGNEVLTGFTNASSLLVPAMNNIYNALTANNLQSIKVSSPCSMELLAQSYLPSSGKFSSNYSDIPVLLEFLTRTSSPYMVNVYPWKAYTAQRDAISLDYALFYPNAGVFDSGASYTYTNLFDAQVDAVHAALTKANHSDLVVVVSETGWPTAGDTGEAGASIQNAQTYNANLVKRVMSNTGTPARPGAMLNVFLYELYNENLNVGPASQRNFGLFNPDSTPVYAINFGGSNSGGNGYGYGRRSWCIAKQGISETALQISIDFACGMGNVNCTAIQPNGTCFLPDTRYSHASYAMNQVYVNSFNGTSACNFQGAARITTTDPSYGSCVYPASTISYSGSHMSTRRFSSAQQLYQLFFLLFAIICWAYTGAEL</sequence>
<evidence type="ECO:0000256" key="5">
    <source>
        <dbReference type="ARBA" id="ARBA00022801"/>
    </source>
</evidence>
<evidence type="ECO:0000256" key="4">
    <source>
        <dbReference type="ARBA" id="ARBA00022729"/>
    </source>
</evidence>
<evidence type="ECO:0000256" key="2">
    <source>
        <dbReference type="ARBA" id="ARBA00008773"/>
    </source>
</evidence>
<keyword evidence="7" id="KW-1015">Disulfide bond</keyword>
<evidence type="ECO:0000256" key="6">
    <source>
        <dbReference type="ARBA" id="ARBA00022821"/>
    </source>
</evidence>
<dbReference type="Gene3D" id="3.20.20.80">
    <property type="entry name" value="Glycosidases"/>
    <property type="match status" value="1"/>
</dbReference>
<dbReference type="FunFam" id="3.20.20.80:FF:000002">
    <property type="entry name" value="Glucan endo-1,3-beta-glucosidase 3"/>
    <property type="match status" value="1"/>
</dbReference>
<evidence type="ECO:0000259" key="12">
    <source>
        <dbReference type="SMART" id="SM00768"/>
    </source>
</evidence>
<feature type="transmembrane region" description="Helical" evidence="11">
    <location>
        <begin position="502"/>
        <end position="520"/>
    </location>
</feature>
<feature type="transmembrane region" description="Helical" evidence="11">
    <location>
        <begin position="44"/>
        <end position="64"/>
    </location>
</feature>
<keyword evidence="6" id="KW-0611">Plant defense</keyword>
<keyword evidence="15" id="KW-1185">Reference proteome</keyword>
<protein>
    <recommendedName>
        <fullName evidence="3">glucan endo-1,3-beta-D-glucosidase</fullName>
        <ecNumber evidence="3">3.2.1.39</ecNumber>
    </recommendedName>
</protein>
<dbReference type="SUPFAM" id="SSF51445">
    <property type="entry name" value="(Trans)glycosidases"/>
    <property type="match status" value="1"/>
</dbReference>
<evidence type="ECO:0000256" key="3">
    <source>
        <dbReference type="ARBA" id="ARBA00012780"/>
    </source>
</evidence>
<feature type="domain" description="X8" evidence="12">
    <location>
        <begin position="394"/>
        <end position="479"/>
    </location>
</feature>
<dbReference type="Gramene" id="Pp3c11_5330V3.4">
    <property type="protein sequence ID" value="Pp3c11_5330V3.4"/>
    <property type="gene ID" value="Pp3c11_5330"/>
</dbReference>
<dbReference type="EnsemblPlants" id="Pp3c11_5330V3.1">
    <property type="protein sequence ID" value="Pp3c11_5330V3.1"/>
    <property type="gene ID" value="Pp3c11_5330"/>
</dbReference>
<keyword evidence="11" id="KW-1133">Transmembrane helix</keyword>
<reference evidence="13 15" key="1">
    <citation type="journal article" date="2008" name="Science">
        <title>The Physcomitrella genome reveals evolutionary insights into the conquest of land by plants.</title>
        <authorList>
            <person name="Rensing S."/>
            <person name="Lang D."/>
            <person name="Zimmer A."/>
            <person name="Terry A."/>
            <person name="Salamov A."/>
            <person name="Shapiro H."/>
            <person name="Nishiyama T."/>
            <person name="Perroud P.-F."/>
            <person name="Lindquist E."/>
            <person name="Kamisugi Y."/>
            <person name="Tanahashi T."/>
            <person name="Sakakibara K."/>
            <person name="Fujita T."/>
            <person name="Oishi K."/>
            <person name="Shin-I T."/>
            <person name="Kuroki Y."/>
            <person name="Toyoda A."/>
            <person name="Suzuki Y."/>
            <person name="Hashimoto A."/>
            <person name="Yamaguchi K."/>
            <person name="Sugano A."/>
            <person name="Kohara Y."/>
            <person name="Fujiyama A."/>
            <person name="Anterola A."/>
            <person name="Aoki S."/>
            <person name="Ashton N."/>
            <person name="Barbazuk W.B."/>
            <person name="Barker E."/>
            <person name="Bennetzen J."/>
            <person name="Bezanilla M."/>
            <person name="Blankenship R."/>
            <person name="Cho S.H."/>
            <person name="Dutcher S."/>
            <person name="Estelle M."/>
            <person name="Fawcett J.A."/>
            <person name="Gundlach H."/>
            <person name="Hanada K."/>
            <person name="Heyl A."/>
            <person name="Hicks K.A."/>
            <person name="Hugh J."/>
            <person name="Lohr M."/>
            <person name="Mayer K."/>
            <person name="Melkozernov A."/>
            <person name="Murata T."/>
            <person name="Nelson D."/>
            <person name="Pils B."/>
            <person name="Prigge M."/>
            <person name="Reiss B."/>
            <person name="Renner T."/>
            <person name="Rombauts S."/>
            <person name="Rushton P."/>
            <person name="Sanderfoot A."/>
            <person name="Schween G."/>
            <person name="Shiu S.-H."/>
            <person name="Stueber K."/>
            <person name="Theodoulou F.L."/>
            <person name="Tu H."/>
            <person name="Van de Peer Y."/>
            <person name="Verrier P.J."/>
            <person name="Waters E."/>
            <person name="Wood A."/>
            <person name="Yang L."/>
            <person name="Cove D."/>
            <person name="Cuming A."/>
            <person name="Hasebe M."/>
            <person name="Lucas S."/>
            <person name="Mishler D.B."/>
            <person name="Reski R."/>
            <person name="Grigoriev I."/>
            <person name="Quatrano R.S."/>
            <person name="Boore J.L."/>
        </authorList>
    </citation>
    <scope>NUCLEOTIDE SEQUENCE [LARGE SCALE GENOMIC DNA]</scope>
    <source>
        <strain evidence="14 15">cv. Gransden 2004</strain>
    </source>
</reference>
<dbReference type="EMBL" id="ABEU02000011">
    <property type="protein sequence ID" value="PNR44850.1"/>
    <property type="molecule type" value="Genomic_DNA"/>
</dbReference>
<evidence type="ECO:0000256" key="8">
    <source>
        <dbReference type="ARBA" id="ARBA00023295"/>
    </source>
</evidence>
<dbReference type="InterPro" id="IPR017853">
    <property type="entry name" value="GH"/>
</dbReference>
<dbReference type="SMART" id="SM00768">
    <property type="entry name" value="X8"/>
    <property type="match status" value="1"/>
</dbReference>
<dbReference type="Proteomes" id="UP000006727">
    <property type="component" value="Chromosome 11"/>
</dbReference>
<dbReference type="GO" id="GO:0006952">
    <property type="term" value="P:defense response"/>
    <property type="evidence" value="ECO:0007669"/>
    <property type="project" value="UniProtKB-KW"/>
</dbReference>
<dbReference type="AlphaFoldDB" id="A0A2K1JTK1"/>
<dbReference type="PROSITE" id="PS00587">
    <property type="entry name" value="GLYCOSYL_HYDROL_F17"/>
    <property type="match status" value="1"/>
</dbReference>
<evidence type="ECO:0000256" key="11">
    <source>
        <dbReference type="SAM" id="Phobius"/>
    </source>
</evidence>
<name>A0A2K1JTK1_PHYPA</name>